<sequence>GEKMMSRCMDNADTVCAPCEDGTFSSEHSHGFCRSCTLCDTTKGSREVKKCEKTSDRICVCDAGFTPDLSHPLQRACLPCPEGSYSTGGNENCRPWTNCSALGKITLVPGTRTGNAVC</sequence>
<dbReference type="SUPFAM" id="SSF57586">
    <property type="entry name" value="TNF receptor-like"/>
    <property type="match status" value="3"/>
</dbReference>
<evidence type="ECO:0000259" key="2">
    <source>
        <dbReference type="PROSITE" id="PS50050"/>
    </source>
</evidence>
<organism evidence="3 4">
    <name type="scientific">Turnix velox</name>
    <name type="common">Little buttonquail</name>
    <dbReference type="NCBI Taxonomy" id="2529409"/>
    <lineage>
        <taxon>Eukaryota</taxon>
        <taxon>Metazoa</taxon>
        <taxon>Chordata</taxon>
        <taxon>Craniata</taxon>
        <taxon>Vertebrata</taxon>
        <taxon>Euteleostomi</taxon>
        <taxon>Archelosauria</taxon>
        <taxon>Archosauria</taxon>
        <taxon>Dinosauria</taxon>
        <taxon>Saurischia</taxon>
        <taxon>Theropoda</taxon>
        <taxon>Coelurosauria</taxon>
        <taxon>Aves</taxon>
        <taxon>Neognathae</taxon>
        <taxon>Neoaves</taxon>
        <taxon>Charadriiformes</taxon>
        <taxon>Turnicidae</taxon>
        <taxon>Turnix</taxon>
    </lineage>
</organism>
<protein>
    <submittedName>
        <fullName evidence="3">TNR4 factor</fullName>
    </submittedName>
</protein>
<comment type="caution">
    <text evidence="1">Lacks conserved residue(s) required for the propagation of feature annotation.</text>
</comment>
<evidence type="ECO:0000313" key="3">
    <source>
        <dbReference type="EMBL" id="NXU53690.1"/>
    </source>
</evidence>
<dbReference type="GO" id="GO:0005031">
    <property type="term" value="F:tumor necrosis factor receptor activity"/>
    <property type="evidence" value="ECO:0007669"/>
    <property type="project" value="InterPro"/>
</dbReference>
<dbReference type="OrthoDB" id="9950067at2759"/>
<dbReference type="SMART" id="SM00208">
    <property type="entry name" value="TNFR"/>
    <property type="match status" value="2"/>
</dbReference>
<feature type="non-terminal residue" evidence="3">
    <location>
        <position position="1"/>
    </location>
</feature>
<feature type="non-terminal residue" evidence="3">
    <location>
        <position position="118"/>
    </location>
</feature>
<dbReference type="InterPro" id="IPR020445">
    <property type="entry name" value="TNFR_4"/>
</dbReference>
<dbReference type="PROSITE" id="PS50050">
    <property type="entry name" value="TNFR_NGFR_2"/>
    <property type="match status" value="1"/>
</dbReference>
<reference evidence="3 4" key="1">
    <citation type="submission" date="2019-09" db="EMBL/GenBank/DDBJ databases">
        <title>Bird 10,000 Genomes (B10K) Project - Family phase.</title>
        <authorList>
            <person name="Zhang G."/>
        </authorList>
    </citation>
    <scope>NUCLEOTIDE SEQUENCE [LARGE SCALE GENOMIC DNA]</scope>
    <source>
        <strain evidence="3">B10K-DU-029-46</strain>
    </source>
</reference>
<dbReference type="AlphaFoldDB" id="A0A7L3LKH3"/>
<dbReference type="InterPro" id="IPR001368">
    <property type="entry name" value="TNFR/NGFR_Cys_rich_reg"/>
</dbReference>
<dbReference type="Proteomes" id="UP000582182">
    <property type="component" value="Unassembled WGS sequence"/>
</dbReference>
<keyword evidence="4" id="KW-1185">Reference proteome</keyword>
<feature type="domain" description="TNFR-Cys" evidence="2">
    <location>
        <begin position="18"/>
        <end position="59"/>
    </location>
</feature>
<gene>
    <name evidence="3" type="primary">Tnfrsf4</name>
    <name evidence="3" type="ORF">TURVEL_R10591</name>
</gene>
<evidence type="ECO:0000313" key="4">
    <source>
        <dbReference type="Proteomes" id="UP000582182"/>
    </source>
</evidence>
<dbReference type="GO" id="GO:0006954">
    <property type="term" value="P:inflammatory response"/>
    <property type="evidence" value="ECO:0007669"/>
    <property type="project" value="InterPro"/>
</dbReference>
<dbReference type="EMBL" id="VZTY01018578">
    <property type="protein sequence ID" value="NXU53690.1"/>
    <property type="molecule type" value="Genomic_DNA"/>
</dbReference>
<dbReference type="PANTHER" id="PTHR47881:SF1">
    <property type="entry name" value="TUMOR NECROSIS FACTOR RECEPTOR SUPERFAMILY MEMBER 4"/>
    <property type="match status" value="1"/>
</dbReference>
<proteinExistence type="predicted"/>
<dbReference type="PANTHER" id="PTHR47881">
    <property type="entry name" value="TUMOR NECROSIS FACTOR RECEPTOR SUBFAMILY MEMBER 4"/>
    <property type="match status" value="1"/>
</dbReference>
<dbReference type="Gene3D" id="2.10.50.10">
    <property type="entry name" value="Tumor Necrosis Factor Receptor, subunit A, domain 2"/>
    <property type="match status" value="2"/>
</dbReference>
<comment type="caution">
    <text evidence="3">The sequence shown here is derived from an EMBL/GenBank/DDBJ whole genome shotgun (WGS) entry which is preliminary data.</text>
</comment>
<dbReference type="PROSITE" id="PS00652">
    <property type="entry name" value="TNFR_NGFR_1"/>
    <property type="match status" value="1"/>
</dbReference>
<evidence type="ECO:0000256" key="1">
    <source>
        <dbReference type="PROSITE-ProRule" id="PRU00206"/>
    </source>
</evidence>
<feature type="repeat" description="TNFR-Cys" evidence="1">
    <location>
        <begin position="18"/>
        <end position="59"/>
    </location>
</feature>
<accession>A0A7L3LKH3</accession>
<name>A0A7L3LKH3_9CHAR</name>
<dbReference type="Pfam" id="PF00020">
    <property type="entry name" value="TNFR_c6"/>
    <property type="match status" value="2"/>
</dbReference>